<accession>A0A3R9ZTR8</accession>
<keyword evidence="3" id="KW-0812">Transmembrane</keyword>
<comment type="caution">
    <text evidence="8">The sequence shown here is derived from an EMBL/GenBank/DDBJ whole genome shotgun (WGS) entry which is preliminary data.</text>
</comment>
<evidence type="ECO:0000256" key="1">
    <source>
        <dbReference type="ARBA" id="ARBA00004323"/>
    </source>
</evidence>
<dbReference type="GO" id="GO:0016020">
    <property type="term" value="C:membrane"/>
    <property type="evidence" value="ECO:0007669"/>
    <property type="project" value="InterPro"/>
</dbReference>
<proteinExistence type="predicted"/>
<evidence type="ECO:0000313" key="9">
    <source>
        <dbReference type="Proteomes" id="UP000278398"/>
    </source>
</evidence>
<dbReference type="AlphaFoldDB" id="A0A3R9ZTR8"/>
<organism evidence="8 9">
    <name type="scientific">Aquibium carbonis</name>
    <dbReference type="NCBI Taxonomy" id="2495581"/>
    <lineage>
        <taxon>Bacteria</taxon>
        <taxon>Pseudomonadati</taxon>
        <taxon>Pseudomonadota</taxon>
        <taxon>Alphaproteobacteria</taxon>
        <taxon>Hyphomicrobiales</taxon>
        <taxon>Phyllobacteriaceae</taxon>
        <taxon>Aquibium</taxon>
    </lineage>
</organism>
<protein>
    <recommendedName>
        <fullName evidence="10">Sulfotransferase family protein</fullName>
    </recommendedName>
</protein>
<dbReference type="Pfam" id="PF03567">
    <property type="entry name" value="Sulfotransfer_2"/>
    <property type="match status" value="1"/>
</dbReference>
<keyword evidence="7" id="KW-0325">Glycoprotein</keyword>
<name>A0A3R9ZTR8_9HYPH</name>
<dbReference type="InterPro" id="IPR018011">
    <property type="entry name" value="Carb_sulfotrans_8-10"/>
</dbReference>
<evidence type="ECO:0000256" key="2">
    <source>
        <dbReference type="ARBA" id="ARBA00022679"/>
    </source>
</evidence>
<dbReference type="OrthoDB" id="288532at2"/>
<gene>
    <name evidence="8" type="ORF">EJC49_04760</name>
</gene>
<keyword evidence="4" id="KW-1133">Transmembrane helix</keyword>
<dbReference type="GO" id="GO:0008146">
    <property type="term" value="F:sulfotransferase activity"/>
    <property type="evidence" value="ECO:0007669"/>
    <property type="project" value="InterPro"/>
</dbReference>
<evidence type="ECO:0000256" key="5">
    <source>
        <dbReference type="ARBA" id="ARBA00023034"/>
    </source>
</evidence>
<dbReference type="GO" id="GO:0016051">
    <property type="term" value="P:carbohydrate biosynthetic process"/>
    <property type="evidence" value="ECO:0007669"/>
    <property type="project" value="InterPro"/>
</dbReference>
<keyword evidence="5" id="KW-0333">Golgi apparatus</keyword>
<evidence type="ECO:0000256" key="6">
    <source>
        <dbReference type="ARBA" id="ARBA00023136"/>
    </source>
</evidence>
<evidence type="ECO:0000256" key="7">
    <source>
        <dbReference type="ARBA" id="ARBA00023180"/>
    </source>
</evidence>
<dbReference type="RefSeq" id="WP_126698321.1">
    <property type="nucleotide sequence ID" value="NZ_RWKW01000015.1"/>
</dbReference>
<reference evidence="8 9" key="1">
    <citation type="submission" date="2018-12" db="EMBL/GenBank/DDBJ databases">
        <title>Mesorhizobium carbonis sp. nov., isolated from coal mine water.</title>
        <authorList>
            <person name="Xin W."/>
            <person name="Xu Z."/>
            <person name="Xiang F."/>
            <person name="Zhang J."/>
            <person name="Xi L."/>
            <person name="Liu J."/>
        </authorList>
    </citation>
    <scope>NUCLEOTIDE SEQUENCE [LARGE SCALE GENOMIC DNA]</scope>
    <source>
        <strain evidence="8 9">B2.3</strain>
    </source>
</reference>
<dbReference type="Proteomes" id="UP000278398">
    <property type="component" value="Unassembled WGS sequence"/>
</dbReference>
<dbReference type="PANTHER" id="PTHR12137:SF54">
    <property type="entry name" value="CARBOHYDRATE SULFOTRANSFERASE"/>
    <property type="match status" value="1"/>
</dbReference>
<evidence type="ECO:0000313" key="8">
    <source>
        <dbReference type="EMBL" id="RST87539.1"/>
    </source>
</evidence>
<comment type="subcellular location">
    <subcellularLocation>
        <location evidence="1">Golgi apparatus membrane</location>
        <topology evidence="1">Single-pass type II membrane protein</topology>
    </subcellularLocation>
</comment>
<dbReference type="PANTHER" id="PTHR12137">
    <property type="entry name" value="CARBOHYDRATE SULFOTRANSFERASE"/>
    <property type="match status" value="1"/>
</dbReference>
<keyword evidence="2" id="KW-0808">Transferase</keyword>
<keyword evidence="6" id="KW-0472">Membrane</keyword>
<evidence type="ECO:0000256" key="3">
    <source>
        <dbReference type="ARBA" id="ARBA00022692"/>
    </source>
</evidence>
<evidence type="ECO:0000256" key="4">
    <source>
        <dbReference type="ARBA" id="ARBA00022989"/>
    </source>
</evidence>
<sequence length="253" mass="28933">MSLAKDKLRAFYRQVNDGFVPVLLGPRFGRQGINVGASRHVALYPRLRLAYNRIKKNANSSTVTVLTEIESGRRLDDRPAKSASLHMQKASPLQVLKARDYHYFVIVRDPYSRVLSAFLNKFGKAEYQRRFGAFDLDRRGFRDFVAWLAKGGLDEDPHWDLQKKMLFMPLSRYDSVLTFEDYPHCFAGLLESRGIALPADVETTLAQVNLETRTRARSKMAAFYDEGIATLVRDLYEEDFDALPYDRSPPLGS</sequence>
<keyword evidence="9" id="KW-1185">Reference proteome</keyword>
<dbReference type="InterPro" id="IPR005331">
    <property type="entry name" value="Sulfotransferase"/>
</dbReference>
<evidence type="ECO:0008006" key="10">
    <source>
        <dbReference type="Google" id="ProtNLM"/>
    </source>
</evidence>
<dbReference type="EMBL" id="RWKW01000015">
    <property type="protein sequence ID" value="RST87539.1"/>
    <property type="molecule type" value="Genomic_DNA"/>
</dbReference>